<sequence>MSSVTWKKLHKDYLELTPIIPLASKQWIGLSQNLSKSWLWKSETKTANGTPLKIGAVQVPVAANRTTSTSAQEPRGDCGQRRGPQVSWSYQVLIKVLKGCQESGIKDGHIQLPVYKYVGELYQLKAATQEI</sequence>
<comment type="caution">
    <text evidence="1">The sequence shown here is derived from an EMBL/GenBank/DDBJ whole genome shotgun (WGS) entry which is preliminary data.</text>
</comment>
<evidence type="ECO:0000313" key="1">
    <source>
        <dbReference type="EMBL" id="KAJ7409867.1"/>
    </source>
</evidence>
<keyword evidence="2" id="KW-1185">Reference proteome</keyword>
<evidence type="ECO:0000313" key="2">
    <source>
        <dbReference type="Proteomes" id="UP001145742"/>
    </source>
</evidence>
<accession>A0ABQ9D174</accession>
<dbReference type="Proteomes" id="UP001145742">
    <property type="component" value="Unassembled WGS sequence"/>
</dbReference>
<evidence type="ECO:0008006" key="3">
    <source>
        <dbReference type="Google" id="ProtNLM"/>
    </source>
</evidence>
<protein>
    <recommendedName>
        <fullName evidence="3">LIN1 transcriptase</fullName>
    </recommendedName>
</protein>
<organism evidence="1 2">
    <name type="scientific">Willisornis vidua</name>
    <name type="common">Xingu scale-backed antbird</name>
    <dbReference type="NCBI Taxonomy" id="1566151"/>
    <lineage>
        <taxon>Eukaryota</taxon>
        <taxon>Metazoa</taxon>
        <taxon>Chordata</taxon>
        <taxon>Craniata</taxon>
        <taxon>Vertebrata</taxon>
        <taxon>Euteleostomi</taxon>
        <taxon>Archelosauria</taxon>
        <taxon>Archosauria</taxon>
        <taxon>Dinosauria</taxon>
        <taxon>Saurischia</taxon>
        <taxon>Theropoda</taxon>
        <taxon>Coelurosauria</taxon>
        <taxon>Aves</taxon>
        <taxon>Neognathae</taxon>
        <taxon>Neoaves</taxon>
        <taxon>Telluraves</taxon>
        <taxon>Australaves</taxon>
        <taxon>Passeriformes</taxon>
        <taxon>Thamnophilidae</taxon>
        <taxon>Willisornis</taxon>
    </lineage>
</organism>
<gene>
    <name evidence="1" type="ORF">WISP_111839</name>
</gene>
<proteinExistence type="predicted"/>
<reference evidence="1" key="1">
    <citation type="submission" date="2019-10" db="EMBL/GenBank/DDBJ databases">
        <authorList>
            <person name="Soares A.E.R."/>
            <person name="Aleixo A."/>
            <person name="Schneider P."/>
            <person name="Miyaki C.Y."/>
            <person name="Schneider M.P."/>
            <person name="Mello C."/>
            <person name="Vasconcelos A.T.R."/>
        </authorList>
    </citation>
    <scope>NUCLEOTIDE SEQUENCE</scope>
    <source>
        <tissue evidence="1">Muscle</tissue>
    </source>
</reference>
<name>A0ABQ9D174_9PASS</name>
<dbReference type="EMBL" id="WHWB01034449">
    <property type="protein sequence ID" value="KAJ7409867.1"/>
    <property type="molecule type" value="Genomic_DNA"/>
</dbReference>